<keyword evidence="1" id="KW-1185">Reference proteome</keyword>
<sequence>MPYQYLDKPEKLDSTIDSLVLDDFNDDLHGVNALQEPSVKYQDMLELCNFDESSALAKLGISEPPPSGEQRLHELKQMLASKGIITVRQMVKNYLEHDVRPFCQLIGKILNGWFRVINNDVLQHYPTLPSLAFESALRHNDMHIRITLFSLDIDTARLFKTASGGLSGGVSDVGGQRLAIVPETDDDDEDKTNPEFRCGRYIAENWFGRDAARVRSLHAFDINSCYGSILGQKLPHGQYRVRRQENNAYQAEYYGTREHLSYLWLQFESMLLGHTLRSKWTNPGEQLMVVKERQGERQASLLCVLKRVSKFSTQVDTDGMIIAFGTTNFRDSCKPSMRESYDATIDSLLENKHTKNTTRSLGLFKEERLRRCVVLTTKGYATQPWIDKGPDTLRFRGISSKHYDNWRQLHYEIFEREFKSDNKCASNAMTARITTALFGQYITLLAQRTGITKAVTKKRVLGFHGVYCVPFDLYNDDEFQAKLLLE</sequence>
<proteinExistence type="predicted"/>
<reference evidence="2" key="1">
    <citation type="submission" date="2022-11" db="UniProtKB">
        <authorList>
            <consortium name="WormBaseParasite"/>
        </authorList>
    </citation>
    <scope>IDENTIFICATION</scope>
</reference>
<protein>
    <submittedName>
        <fullName evidence="2">DNA-directed DNA polymerase</fullName>
    </submittedName>
</protein>
<dbReference type="AlphaFoldDB" id="A0A914XED5"/>
<evidence type="ECO:0000313" key="2">
    <source>
        <dbReference type="WBParaSite" id="PSAMB.scaffold7699size7249.g30480.t1"/>
    </source>
</evidence>
<organism evidence="1 2">
    <name type="scientific">Plectus sambesii</name>
    <dbReference type="NCBI Taxonomy" id="2011161"/>
    <lineage>
        <taxon>Eukaryota</taxon>
        <taxon>Metazoa</taxon>
        <taxon>Ecdysozoa</taxon>
        <taxon>Nematoda</taxon>
        <taxon>Chromadorea</taxon>
        <taxon>Plectida</taxon>
        <taxon>Plectina</taxon>
        <taxon>Plectoidea</taxon>
        <taxon>Plectidae</taxon>
        <taxon>Plectus</taxon>
    </lineage>
</organism>
<dbReference type="WBParaSite" id="PSAMB.scaffold7699size7249.g30480.t1">
    <property type="protein sequence ID" value="PSAMB.scaffold7699size7249.g30480.t1"/>
    <property type="gene ID" value="PSAMB.scaffold7699size7249.g30480"/>
</dbReference>
<evidence type="ECO:0000313" key="1">
    <source>
        <dbReference type="Proteomes" id="UP000887566"/>
    </source>
</evidence>
<name>A0A914XED5_9BILA</name>
<accession>A0A914XED5</accession>
<dbReference type="Proteomes" id="UP000887566">
    <property type="component" value="Unplaced"/>
</dbReference>